<reference evidence="2 3" key="1">
    <citation type="journal article" date="2016" name="Nat. Commun.">
        <title>Thousands of microbial genomes shed light on interconnected biogeochemical processes in an aquifer system.</title>
        <authorList>
            <person name="Anantharaman K."/>
            <person name="Brown C.T."/>
            <person name="Hug L.A."/>
            <person name="Sharon I."/>
            <person name="Castelle C.J."/>
            <person name="Probst A.J."/>
            <person name="Thomas B.C."/>
            <person name="Singh A."/>
            <person name="Wilkins M.J."/>
            <person name="Karaoz U."/>
            <person name="Brodie E.L."/>
            <person name="Williams K.H."/>
            <person name="Hubbard S.S."/>
            <person name="Banfield J.F."/>
        </authorList>
    </citation>
    <scope>NUCLEOTIDE SEQUENCE [LARGE SCALE GENOMIC DNA]</scope>
</reference>
<evidence type="ECO:0000313" key="3">
    <source>
        <dbReference type="Proteomes" id="UP000176445"/>
    </source>
</evidence>
<accession>A0A1F6CPT9</accession>
<evidence type="ECO:0000313" key="2">
    <source>
        <dbReference type="EMBL" id="OGG51173.1"/>
    </source>
</evidence>
<comment type="caution">
    <text evidence="2">The sequence shown here is derived from an EMBL/GenBank/DDBJ whole genome shotgun (WGS) entry which is preliminary data.</text>
</comment>
<dbReference type="Proteomes" id="UP000176445">
    <property type="component" value="Unassembled WGS sequence"/>
</dbReference>
<keyword evidence="1" id="KW-0175">Coiled coil</keyword>
<organism evidence="2 3">
    <name type="scientific">Candidatus Kaiserbacteria bacterium RIFCSPHIGHO2_01_FULL_54_36b</name>
    <dbReference type="NCBI Taxonomy" id="1798483"/>
    <lineage>
        <taxon>Bacteria</taxon>
        <taxon>Candidatus Kaiseribacteriota</taxon>
    </lineage>
</organism>
<protein>
    <submittedName>
        <fullName evidence="2">Uncharacterized protein</fullName>
    </submittedName>
</protein>
<dbReference type="AlphaFoldDB" id="A0A1F6CPT9"/>
<sequence length="129" mass="14498">MKGLKEGGGSLDKKAQEIASQERLVRDHKRMLEDFEKDITEIAAGVELTQDSISREDEIAEALLAEGKIDVEFAKIIGRSQLLQASSIEDTNVRLQELRHFAELLETAITEEEARLTELLEQYSGGKRQ</sequence>
<gene>
    <name evidence="2" type="ORF">A2704_02925</name>
</gene>
<dbReference type="EMBL" id="MFKW01000037">
    <property type="protein sequence ID" value="OGG51173.1"/>
    <property type="molecule type" value="Genomic_DNA"/>
</dbReference>
<proteinExistence type="predicted"/>
<name>A0A1F6CPT9_9BACT</name>
<feature type="coiled-coil region" evidence="1">
    <location>
        <begin position="11"/>
        <end position="38"/>
    </location>
</feature>
<evidence type="ECO:0000256" key="1">
    <source>
        <dbReference type="SAM" id="Coils"/>
    </source>
</evidence>